<keyword evidence="1" id="KW-0732">Signal</keyword>
<dbReference type="RefSeq" id="WP_380889222.1">
    <property type="nucleotide sequence ID" value="NZ_JBHUDY010000001.1"/>
</dbReference>
<sequence length="76" mass="8742">MKLFALAAAAAVAVTSLPFAMVAAQPDRVETHTTTRTTVKQVVHGNRGWRTKRVCTTRWQHHRKVRSCRVIRVRRY</sequence>
<evidence type="ECO:0000256" key="1">
    <source>
        <dbReference type="SAM" id="SignalP"/>
    </source>
</evidence>
<dbReference type="Proteomes" id="UP001597115">
    <property type="component" value="Unassembled WGS sequence"/>
</dbReference>
<name>A0ABW4I4B3_9SPHN</name>
<organism evidence="2 3">
    <name type="scientific">Sphingomonas tabacisoli</name>
    <dbReference type="NCBI Taxonomy" id="2249466"/>
    <lineage>
        <taxon>Bacteria</taxon>
        <taxon>Pseudomonadati</taxon>
        <taxon>Pseudomonadota</taxon>
        <taxon>Alphaproteobacteria</taxon>
        <taxon>Sphingomonadales</taxon>
        <taxon>Sphingomonadaceae</taxon>
        <taxon>Sphingomonas</taxon>
    </lineage>
</organism>
<feature type="signal peptide" evidence="1">
    <location>
        <begin position="1"/>
        <end position="20"/>
    </location>
</feature>
<gene>
    <name evidence="2" type="ORF">ACFSCW_11215</name>
</gene>
<keyword evidence="3" id="KW-1185">Reference proteome</keyword>
<dbReference type="EMBL" id="JBHUDY010000001">
    <property type="protein sequence ID" value="MFD1612372.1"/>
    <property type="molecule type" value="Genomic_DNA"/>
</dbReference>
<evidence type="ECO:0008006" key="4">
    <source>
        <dbReference type="Google" id="ProtNLM"/>
    </source>
</evidence>
<reference evidence="3" key="1">
    <citation type="journal article" date="2019" name="Int. J. Syst. Evol. Microbiol.">
        <title>The Global Catalogue of Microorganisms (GCM) 10K type strain sequencing project: providing services to taxonomists for standard genome sequencing and annotation.</title>
        <authorList>
            <consortium name="The Broad Institute Genomics Platform"/>
            <consortium name="The Broad Institute Genome Sequencing Center for Infectious Disease"/>
            <person name="Wu L."/>
            <person name="Ma J."/>
        </authorList>
    </citation>
    <scope>NUCLEOTIDE SEQUENCE [LARGE SCALE GENOMIC DNA]</scope>
    <source>
        <strain evidence="3">CGMCC 1.16275</strain>
    </source>
</reference>
<evidence type="ECO:0000313" key="3">
    <source>
        <dbReference type="Proteomes" id="UP001597115"/>
    </source>
</evidence>
<proteinExistence type="predicted"/>
<feature type="chain" id="PRO_5045458218" description="SRCR domain-containing protein" evidence="1">
    <location>
        <begin position="21"/>
        <end position="76"/>
    </location>
</feature>
<comment type="caution">
    <text evidence="2">The sequence shown here is derived from an EMBL/GenBank/DDBJ whole genome shotgun (WGS) entry which is preliminary data.</text>
</comment>
<accession>A0ABW4I4B3</accession>
<evidence type="ECO:0000313" key="2">
    <source>
        <dbReference type="EMBL" id="MFD1612372.1"/>
    </source>
</evidence>
<protein>
    <recommendedName>
        <fullName evidence="4">SRCR domain-containing protein</fullName>
    </recommendedName>
</protein>